<proteinExistence type="predicted"/>
<reference evidence="8 9" key="1">
    <citation type="submission" date="2020-12" db="EMBL/GenBank/DDBJ databases">
        <title>Brachybacterium sp. MASK1Z-5, whole genome shotgun sequence.</title>
        <authorList>
            <person name="Tuo L."/>
        </authorList>
    </citation>
    <scope>NUCLEOTIDE SEQUENCE [LARGE SCALE GENOMIC DNA]</scope>
    <source>
        <strain evidence="8 9">MASK1Z-5</strain>
    </source>
</reference>
<keyword evidence="9" id="KW-1185">Reference proteome</keyword>
<evidence type="ECO:0000313" key="9">
    <source>
        <dbReference type="Proteomes" id="UP000612352"/>
    </source>
</evidence>
<dbReference type="PROSITE" id="PS51471">
    <property type="entry name" value="FE2OG_OXY"/>
    <property type="match status" value="1"/>
</dbReference>
<keyword evidence="2" id="KW-0479">Metal-binding</keyword>
<sequence>MDAQHEDGSLFGDDLLPRPARALGPGAVWVPGFLRLDQQAWISARFEEWADGPVPPRSPKVRGHEMSVRTVCLGWHWRPYAYSREAVDVNGNRVLPFPDWMTRLGRSAIAAAAEHDPELADMSARPDTSGAPGGRGSSDSSSAPSRLYSPDTALVNHYSAAAKMGMHQDKDERSLAPVVSLSIGDACTFRFGNTQARTKPHEDITLESGDLFVFGGPARLAFHGVTRIQPGTAPEGCGITEGRLNITLRETGLEG</sequence>
<comment type="cofactor">
    <cofactor evidence="1">
        <name>Fe(2+)</name>
        <dbReference type="ChEBI" id="CHEBI:29033"/>
    </cofactor>
</comment>
<feature type="domain" description="Fe2OG dioxygenase" evidence="7">
    <location>
        <begin position="149"/>
        <end position="252"/>
    </location>
</feature>
<gene>
    <name evidence="8" type="ORF">I8D64_10670</name>
</gene>
<dbReference type="EMBL" id="JAEDAJ010000005">
    <property type="protein sequence ID" value="MBK0331866.1"/>
    <property type="molecule type" value="Genomic_DNA"/>
</dbReference>
<feature type="region of interest" description="Disordered" evidence="6">
    <location>
        <begin position="116"/>
        <end position="147"/>
    </location>
</feature>
<dbReference type="PANTHER" id="PTHR16557">
    <property type="entry name" value="ALKYLATED DNA REPAIR PROTEIN ALKB-RELATED"/>
    <property type="match status" value="1"/>
</dbReference>
<dbReference type="InterPro" id="IPR005123">
    <property type="entry name" value="Oxoglu/Fe-dep_dioxygenase_dom"/>
</dbReference>
<dbReference type="PANTHER" id="PTHR16557:SF2">
    <property type="entry name" value="NUCLEIC ACID DIOXYGENASE ALKBH1"/>
    <property type="match status" value="1"/>
</dbReference>
<keyword evidence="4" id="KW-0560">Oxidoreductase</keyword>
<dbReference type="InterPro" id="IPR027450">
    <property type="entry name" value="AlkB-like"/>
</dbReference>
<accession>A0ABS1BB38</accession>
<name>A0ABS1BB38_9MICO</name>
<evidence type="ECO:0000256" key="5">
    <source>
        <dbReference type="ARBA" id="ARBA00023004"/>
    </source>
</evidence>
<keyword evidence="3 8" id="KW-0223">Dioxygenase</keyword>
<dbReference type="InterPro" id="IPR037151">
    <property type="entry name" value="AlkB-like_sf"/>
</dbReference>
<protein>
    <submittedName>
        <fullName evidence="8">Alpha-ketoglutarate-dependent dioxygenase AlkB</fullName>
    </submittedName>
</protein>
<evidence type="ECO:0000256" key="2">
    <source>
        <dbReference type="ARBA" id="ARBA00022723"/>
    </source>
</evidence>
<feature type="compositionally biased region" description="Low complexity" evidence="6">
    <location>
        <begin position="137"/>
        <end position="146"/>
    </location>
</feature>
<dbReference type="Proteomes" id="UP000612352">
    <property type="component" value="Unassembled WGS sequence"/>
</dbReference>
<evidence type="ECO:0000256" key="3">
    <source>
        <dbReference type="ARBA" id="ARBA00022964"/>
    </source>
</evidence>
<dbReference type="Pfam" id="PF13532">
    <property type="entry name" value="2OG-FeII_Oxy_2"/>
    <property type="match status" value="1"/>
</dbReference>
<dbReference type="Gene3D" id="2.60.120.590">
    <property type="entry name" value="Alpha-ketoglutarate-dependent dioxygenase AlkB-like"/>
    <property type="match status" value="1"/>
</dbReference>
<dbReference type="SUPFAM" id="SSF51197">
    <property type="entry name" value="Clavaminate synthase-like"/>
    <property type="match status" value="1"/>
</dbReference>
<organism evidence="8 9">
    <name type="scientific">Brachybacterium halotolerans</name>
    <dbReference type="NCBI Taxonomy" id="2795215"/>
    <lineage>
        <taxon>Bacteria</taxon>
        <taxon>Bacillati</taxon>
        <taxon>Actinomycetota</taxon>
        <taxon>Actinomycetes</taxon>
        <taxon>Micrococcales</taxon>
        <taxon>Dermabacteraceae</taxon>
        <taxon>Brachybacterium</taxon>
    </lineage>
</organism>
<keyword evidence="5" id="KW-0408">Iron</keyword>
<evidence type="ECO:0000256" key="6">
    <source>
        <dbReference type="SAM" id="MobiDB-lite"/>
    </source>
</evidence>
<evidence type="ECO:0000256" key="1">
    <source>
        <dbReference type="ARBA" id="ARBA00001954"/>
    </source>
</evidence>
<evidence type="ECO:0000313" key="8">
    <source>
        <dbReference type="EMBL" id="MBK0331866.1"/>
    </source>
</evidence>
<dbReference type="RefSeq" id="WP_200502574.1">
    <property type="nucleotide sequence ID" value="NZ_JAEDAJ010000005.1"/>
</dbReference>
<comment type="caution">
    <text evidence="8">The sequence shown here is derived from an EMBL/GenBank/DDBJ whole genome shotgun (WGS) entry which is preliminary data.</text>
</comment>
<dbReference type="InterPro" id="IPR004574">
    <property type="entry name" value="Alkb"/>
</dbReference>
<evidence type="ECO:0000259" key="7">
    <source>
        <dbReference type="PROSITE" id="PS51471"/>
    </source>
</evidence>
<evidence type="ECO:0000256" key="4">
    <source>
        <dbReference type="ARBA" id="ARBA00023002"/>
    </source>
</evidence>
<dbReference type="GO" id="GO:0051213">
    <property type="term" value="F:dioxygenase activity"/>
    <property type="evidence" value="ECO:0007669"/>
    <property type="project" value="UniProtKB-KW"/>
</dbReference>